<dbReference type="CDD" id="cd14275">
    <property type="entry name" value="UBA_EF-Ts"/>
    <property type="match status" value="1"/>
</dbReference>
<dbReference type="SUPFAM" id="SSF46934">
    <property type="entry name" value="UBA-like"/>
    <property type="match status" value="1"/>
</dbReference>
<dbReference type="GO" id="GO:0005737">
    <property type="term" value="C:cytoplasm"/>
    <property type="evidence" value="ECO:0007669"/>
    <property type="project" value="UniProtKB-SubCell"/>
</dbReference>
<reference evidence="9 10" key="1">
    <citation type="submission" date="2012-05" db="EMBL/GenBank/DDBJ databases">
        <authorList>
            <person name="Weinstock G."/>
            <person name="Sodergren E."/>
            <person name="Lobos E.A."/>
            <person name="Fulton L."/>
            <person name="Fulton R."/>
            <person name="Courtney L."/>
            <person name="Fronick C."/>
            <person name="O'Laughlin M."/>
            <person name="Godfrey J."/>
            <person name="Wilson R.M."/>
            <person name="Miner T."/>
            <person name="Farmer C."/>
            <person name="Delehaunty K."/>
            <person name="Cordes M."/>
            <person name="Minx P."/>
            <person name="Tomlinson C."/>
            <person name="Chen J."/>
            <person name="Wollam A."/>
            <person name="Pepin K.H."/>
            <person name="Bhonagiri V."/>
            <person name="Zhang X."/>
            <person name="Suruliraj S."/>
            <person name="Warren W."/>
            <person name="Mitreva M."/>
            <person name="Mardis E.R."/>
            <person name="Wilson R.K."/>
        </authorList>
    </citation>
    <scope>NUCLEOTIDE SEQUENCE [LARGE SCALE GENOMIC DNA]</scope>
    <source>
        <strain evidence="9 10">F0037</strain>
    </source>
</reference>
<dbReference type="Gene3D" id="1.10.286.20">
    <property type="match status" value="1"/>
</dbReference>
<dbReference type="FunFam" id="1.10.286.20:FF:000001">
    <property type="entry name" value="Elongation factor Ts"/>
    <property type="match status" value="1"/>
</dbReference>
<dbReference type="InterPro" id="IPR036402">
    <property type="entry name" value="EF-Ts_dimer_sf"/>
</dbReference>
<dbReference type="Gene3D" id="1.10.8.10">
    <property type="entry name" value="DNA helicase RuvA subunit, C-terminal domain"/>
    <property type="match status" value="1"/>
</dbReference>
<evidence type="ECO:0000256" key="7">
    <source>
        <dbReference type="RuleBase" id="RU000643"/>
    </source>
</evidence>
<proteinExistence type="inferred from homology"/>
<comment type="similarity">
    <text evidence="1 5 6">Belongs to the EF-Ts family.</text>
</comment>
<name>L1NDY5_9PORP</name>
<dbReference type="EMBL" id="AMEQ01000025">
    <property type="protein sequence ID" value="EKY01546.1"/>
    <property type="molecule type" value="Genomic_DNA"/>
</dbReference>
<dbReference type="FunFam" id="1.10.8.10:FF:000001">
    <property type="entry name" value="Elongation factor Ts"/>
    <property type="match status" value="1"/>
</dbReference>
<dbReference type="SUPFAM" id="SSF54713">
    <property type="entry name" value="Elongation factor Ts (EF-Ts), dimerisation domain"/>
    <property type="match status" value="1"/>
</dbReference>
<dbReference type="HAMAP" id="MF_00050">
    <property type="entry name" value="EF_Ts"/>
    <property type="match status" value="1"/>
</dbReference>
<dbReference type="InterPro" id="IPR018101">
    <property type="entry name" value="Transl_elong_Ts_CS"/>
</dbReference>
<dbReference type="HOGENOM" id="CLU_047155_0_0_10"/>
<evidence type="ECO:0000313" key="9">
    <source>
        <dbReference type="EMBL" id="EKY01546.1"/>
    </source>
</evidence>
<dbReference type="AlphaFoldDB" id="L1NDY5"/>
<dbReference type="InterPro" id="IPR001816">
    <property type="entry name" value="Transl_elong_EFTs/EF1B"/>
</dbReference>
<dbReference type="STRING" id="1127696.HMPREF9134_00923"/>
<dbReference type="InterPro" id="IPR014039">
    <property type="entry name" value="Transl_elong_EFTs/EF1B_dimer"/>
</dbReference>
<accession>L1NDY5</accession>
<feature type="region of interest" description="Involved in Mg(2+) ion dislocation from EF-Tu" evidence="5">
    <location>
        <begin position="79"/>
        <end position="82"/>
    </location>
</feature>
<dbReference type="eggNOG" id="COG0264">
    <property type="taxonomic scope" value="Bacteria"/>
</dbReference>
<dbReference type="Pfam" id="PF00889">
    <property type="entry name" value="EF_TS"/>
    <property type="match status" value="1"/>
</dbReference>
<evidence type="ECO:0000259" key="8">
    <source>
        <dbReference type="Pfam" id="PF00889"/>
    </source>
</evidence>
<dbReference type="NCBIfam" id="TIGR00116">
    <property type="entry name" value="tsf"/>
    <property type="match status" value="1"/>
</dbReference>
<evidence type="ECO:0000256" key="6">
    <source>
        <dbReference type="RuleBase" id="RU000642"/>
    </source>
</evidence>
<sequence length="274" mass="29794">MGVSIQDIAKLRKLTGAGMMDVKKALEEAAGDFEKAIELLRKRGQALAAKRSDREAEEGCILAAHEGGYAVAIEIKCETDFVAKNEDFIALAKSVLDVAKSKPEISKDALLATPLADGRTVQEHITERSGVTGEKMELGYYEFVKGAAAISYIHPGNRLATIVAFNEAVDAQVARDVAMQIAAMNPAGITEDDVPADIKERELSIARDKAREAGKPENIIEHIAEGALKKYYKENTLLEQAFVKDNKVNIQQYLQAQSKTLTVTAFKRASLSAE</sequence>
<keyword evidence="3 5" id="KW-0251">Elongation factor</keyword>
<dbReference type="Gene3D" id="3.30.479.20">
    <property type="entry name" value="Elongation factor Ts, dimerisation domain"/>
    <property type="match status" value="2"/>
</dbReference>
<evidence type="ECO:0000256" key="2">
    <source>
        <dbReference type="ARBA" id="ARBA00016956"/>
    </source>
</evidence>
<comment type="function">
    <text evidence="5 6">Associates with the EF-Tu.GDP complex and induces the exchange of GDP to GTP. It remains bound to the aminoacyl-tRNA.EF-Tu.GTP complex up to the GTP hydrolysis stage on the ribosome.</text>
</comment>
<dbReference type="PANTHER" id="PTHR11741">
    <property type="entry name" value="ELONGATION FACTOR TS"/>
    <property type="match status" value="1"/>
</dbReference>
<keyword evidence="5" id="KW-0963">Cytoplasm</keyword>
<organism evidence="9 10">
    <name type="scientific">Porphyromonas catoniae F0037</name>
    <dbReference type="NCBI Taxonomy" id="1127696"/>
    <lineage>
        <taxon>Bacteria</taxon>
        <taxon>Pseudomonadati</taxon>
        <taxon>Bacteroidota</taxon>
        <taxon>Bacteroidia</taxon>
        <taxon>Bacteroidales</taxon>
        <taxon>Porphyromonadaceae</taxon>
        <taxon>Porphyromonas</taxon>
    </lineage>
</organism>
<dbReference type="InterPro" id="IPR009060">
    <property type="entry name" value="UBA-like_sf"/>
</dbReference>
<evidence type="ECO:0000256" key="1">
    <source>
        <dbReference type="ARBA" id="ARBA00005532"/>
    </source>
</evidence>
<evidence type="ECO:0000313" key="10">
    <source>
        <dbReference type="Proteomes" id="UP000010408"/>
    </source>
</evidence>
<comment type="subcellular location">
    <subcellularLocation>
        <location evidence="5 7">Cytoplasm</location>
    </subcellularLocation>
</comment>
<keyword evidence="4 5" id="KW-0648">Protein biosynthesis</keyword>
<evidence type="ECO:0000256" key="3">
    <source>
        <dbReference type="ARBA" id="ARBA00022768"/>
    </source>
</evidence>
<protein>
    <recommendedName>
        <fullName evidence="2 5">Elongation factor Ts</fullName>
        <shortName evidence="5">EF-Ts</shortName>
    </recommendedName>
</protein>
<dbReference type="PROSITE" id="PS01126">
    <property type="entry name" value="EF_TS_1"/>
    <property type="match status" value="1"/>
</dbReference>
<dbReference type="Proteomes" id="UP000010408">
    <property type="component" value="Unassembled WGS sequence"/>
</dbReference>
<dbReference type="PROSITE" id="PS01127">
    <property type="entry name" value="EF_TS_2"/>
    <property type="match status" value="1"/>
</dbReference>
<gene>
    <name evidence="5" type="primary">tsf</name>
    <name evidence="9" type="ORF">HMPREF9134_00923</name>
</gene>
<feature type="domain" description="Translation elongation factor EFTs/EF1B dimerisation" evidence="8">
    <location>
        <begin position="70"/>
        <end position="270"/>
    </location>
</feature>
<comment type="caution">
    <text evidence="9">The sequence shown here is derived from an EMBL/GenBank/DDBJ whole genome shotgun (WGS) entry which is preliminary data.</text>
</comment>
<dbReference type="PATRIC" id="fig|1127696.3.peg.839"/>
<evidence type="ECO:0000256" key="5">
    <source>
        <dbReference type="HAMAP-Rule" id="MF_00050"/>
    </source>
</evidence>
<evidence type="ECO:0000256" key="4">
    <source>
        <dbReference type="ARBA" id="ARBA00022917"/>
    </source>
</evidence>
<dbReference type="RefSeq" id="WP_005469351.1">
    <property type="nucleotide sequence ID" value="NZ_KB291046.1"/>
</dbReference>
<dbReference type="PANTHER" id="PTHR11741:SF0">
    <property type="entry name" value="ELONGATION FACTOR TS, MITOCHONDRIAL"/>
    <property type="match status" value="1"/>
</dbReference>
<dbReference type="GO" id="GO:0003746">
    <property type="term" value="F:translation elongation factor activity"/>
    <property type="evidence" value="ECO:0007669"/>
    <property type="project" value="UniProtKB-UniRule"/>
</dbReference>